<feature type="region of interest" description="Disordered" evidence="2">
    <location>
        <begin position="1"/>
        <end position="47"/>
    </location>
</feature>
<reference evidence="3" key="1">
    <citation type="submission" date="2020-12" db="EMBL/GenBank/DDBJ databases">
        <authorList>
            <person name="Iha C."/>
        </authorList>
    </citation>
    <scope>NUCLEOTIDE SEQUENCE</scope>
</reference>
<protein>
    <submittedName>
        <fullName evidence="3">Uncharacterized protein</fullName>
    </submittedName>
</protein>
<feature type="coiled-coil region" evidence="1">
    <location>
        <begin position="105"/>
        <end position="181"/>
    </location>
</feature>
<name>A0A8S1JDZ5_9CHLO</name>
<comment type="caution">
    <text evidence="3">The sequence shown here is derived from an EMBL/GenBank/DDBJ whole genome shotgun (WGS) entry which is preliminary data.</text>
</comment>
<gene>
    <name evidence="3" type="ORF">OSTQU699_LOCUS9790</name>
</gene>
<dbReference type="Proteomes" id="UP000708148">
    <property type="component" value="Unassembled WGS sequence"/>
</dbReference>
<sequence length="248" mass="28621">MRPSTPSTRVKGRQKEAEHREGKRRLVWSETCPSKKRSKALGGTDVQQQTQGMVTSLELELAAGTQELQATTREFEPLDRGNRSETAKIENAICQEELAHCQNAIRVEQVEKAALQKRVAQLERSQQELEAENVEMKEEAAQAQRLQKDLKAKNMHLEDRVSHLERRNLSMQEENENLKKRIAFLDDPEKPFQSEAVRVRERVWSLWVAKSINNIETESALNKRKSKSALSISENLFVKHFKYILCKM</sequence>
<keyword evidence="4" id="KW-1185">Reference proteome</keyword>
<accession>A0A8S1JDZ5</accession>
<keyword evidence="1" id="KW-0175">Coiled coil</keyword>
<evidence type="ECO:0000313" key="3">
    <source>
        <dbReference type="EMBL" id="CAD7704435.1"/>
    </source>
</evidence>
<organism evidence="3 4">
    <name type="scientific">Ostreobium quekettii</name>
    <dbReference type="NCBI Taxonomy" id="121088"/>
    <lineage>
        <taxon>Eukaryota</taxon>
        <taxon>Viridiplantae</taxon>
        <taxon>Chlorophyta</taxon>
        <taxon>core chlorophytes</taxon>
        <taxon>Ulvophyceae</taxon>
        <taxon>TCBD clade</taxon>
        <taxon>Bryopsidales</taxon>
        <taxon>Ostreobineae</taxon>
        <taxon>Ostreobiaceae</taxon>
        <taxon>Ostreobium</taxon>
    </lineage>
</organism>
<proteinExistence type="predicted"/>
<evidence type="ECO:0000256" key="2">
    <source>
        <dbReference type="SAM" id="MobiDB-lite"/>
    </source>
</evidence>
<dbReference type="AlphaFoldDB" id="A0A8S1JDZ5"/>
<dbReference type="EMBL" id="CAJHUC010002828">
    <property type="protein sequence ID" value="CAD7704435.1"/>
    <property type="molecule type" value="Genomic_DNA"/>
</dbReference>
<evidence type="ECO:0000313" key="4">
    <source>
        <dbReference type="Proteomes" id="UP000708148"/>
    </source>
</evidence>
<evidence type="ECO:0000256" key="1">
    <source>
        <dbReference type="SAM" id="Coils"/>
    </source>
</evidence>